<dbReference type="AlphaFoldDB" id="A0ABD2QH11"/>
<gene>
    <name evidence="2" type="ORF">Ciccas_002735</name>
</gene>
<dbReference type="Proteomes" id="UP001626550">
    <property type="component" value="Unassembled WGS sequence"/>
</dbReference>
<feature type="region of interest" description="Disordered" evidence="1">
    <location>
        <begin position="68"/>
        <end position="91"/>
    </location>
</feature>
<protein>
    <submittedName>
        <fullName evidence="2">Uncharacterized protein</fullName>
    </submittedName>
</protein>
<dbReference type="EMBL" id="JBJKFK010000224">
    <property type="protein sequence ID" value="KAL3318612.1"/>
    <property type="molecule type" value="Genomic_DNA"/>
</dbReference>
<sequence length="91" mass="9810">MTLGESNLAINNLLKSIYDRGGTLDVILEENPSLSKSQDPGNEAVQDYLSLFPLFLSSVLVSLPTLHPTKSPYIRPPGSKRNVSCGSAKAH</sequence>
<evidence type="ECO:0000313" key="2">
    <source>
        <dbReference type="EMBL" id="KAL3318612.1"/>
    </source>
</evidence>
<accession>A0ABD2QH11</accession>
<keyword evidence="3" id="KW-1185">Reference proteome</keyword>
<comment type="caution">
    <text evidence="2">The sequence shown here is derived from an EMBL/GenBank/DDBJ whole genome shotgun (WGS) entry which is preliminary data.</text>
</comment>
<name>A0ABD2QH11_9PLAT</name>
<proteinExistence type="predicted"/>
<organism evidence="2 3">
    <name type="scientific">Cichlidogyrus casuarinus</name>
    <dbReference type="NCBI Taxonomy" id="1844966"/>
    <lineage>
        <taxon>Eukaryota</taxon>
        <taxon>Metazoa</taxon>
        <taxon>Spiralia</taxon>
        <taxon>Lophotrochozoa</taxon>
        <taxon>Platyhelminthes</taxon>
        <taxon>Monogenea</taxon>
        <taxon>Monopisthocotylea</taxon>
        <taxon>Dactylogyridea</taxon>
        <taxon>Ancyrocephalidae</taxon>
        <taxon>Cichlidogyrus</taxon>
    </lineage>
</organism>
<reference evidence="2 3" key="1">
    <citation type="submission" date="2024-11" db="EMBL/GenBank/DDBJ databases">
        <title>Adaptive evolution of stress response genes in parasites aligns with host niche diversity.</title>
        <authorList>
            <person name="Hahn C."/>
            <person name="Resl P."/>
        </authorList>
    </citation>
    <scope>NUCLEOTIDE SEQUENCE [LARGE SCALE GENOMIC DNA]</scope>
    <source>
        <strain evidence="2">EGGRZ-B1_66</strain>
        <tissue evidence="2">Body</tissue>
    </source>
</reference>
<evidence type="ECO:0000256" key="1">
    <source>
        <dbReference type="SAM" id="MobiDB-lite"/>
    </source>
</evidence>
<evidence type="ECO:0000313" key="3">
    <source>
        <dbReference type="Proteomes" id="UP001626550"/>
    </source>
</evidence>